<dbReference type="InterPro" id="IPR000101">
    <property type="entry name" value="GGT_peptidase"/>
</dbReference>
<evidence type="ECO:0008006" key="7">
    <source>
        <dbReference type="Google" id="ProtNLM"/>
    </source>
</evidence>
<dbReference type="PRINTS" id="PR01210">
    <property type="entry name" value="GGTRANSPTASE"/>
</dbReference>
<feature type="active site" description="Nucleophile" evidence="2">
    <location>
        <position position="366"/>
    </location>
</feature>
<feature type="binding site" evidence="3">
    <location>
        <begin position="384"/>
        <end position="386"/>
    </location>
    <ligand>
        <name>L-glutamate</name>
        <dbReference type="ChEBI" id="CHEBI:29985"/>
    </ligand>
</feature>
<dbReference type="SUPFAM" id="SSF56235">
    <property type="entry name" value="N-terminal nucleophile aminohydrolases (Ntn hydrolases)"/>
    <property type="match status" value="1"/>
</dbReference>
<dbReference type="GO" id="GO:0006751">
    <property type="term" value="P:glutathione catabolic process"/>
    <property type="evidence" value="ECO:0007669"/>
    <property type="project" value="InterPro"/>
</dbReference>
<sequence length="566" mass="60900">VRLVIALFVALAFRSLRSQHHPAPSAVVSNAEHCADIGMAMLDAGGSAVDAAIATMFCEGVSTPQSLGIGGGFVATIYDKASGTVECIDSREVAPAAATEDMFVGNEEAAVAGGLAIAVPGEVSGYWELHRKYGKLPWKALVAPSIELCKEGVLVNGELETIFTIEKEPIMARAGMVEVFVNPATNDTWKRGDRFRQPALAETLKVIAEEGADALYSSKGSLLPKLMQDLRDAGSILTEDDFYNYRPNWTEPAKLKLRAGFDMYSVPLPASGDVLKYIFSLLDGFDDLAVYDPLSWHRIIESFKHAYGIRTHLGDPRFVNVSEVVNEKLANDSFIAHVREMILNNMTFPNARYYGADFSAVEDHGTAHSSFLAGNGDAVAITSTINYFFGSMILSPSTGIILNDEMDDFSTPGSVNVYGLPPSPANFIAPGKRPLSSMTPTVVIDRAGDVRMIVGAAGGSKITTATTQLILRHLYFGQSLCDAIAAPRLHHQLLPMRVEYEQGFDPYVLTGLAARGHAVVQAAQDFGFTAVTAIVRQGSYISASYDKRRGGSVVLRSEVPGQGSCE</sequence>
<dbReference type="FunFam" id="1.10.246.130:FF:000001">
    <property type="entry name" value="Gamma-glutamyltransferase 5 isoform 1"/>
    <property type="match status" value="1"/>
</dbReference>
<evidence type="ECO:0000313" key="5">
    <source>
        <dbReference type="EnsemblMetazoa" id="ADIR004389-PA"/>
    </source>
</evidence>
<feature type="chain" id="PRO_5008129652" description="Gamma-glutamyltransferase" evidence="4">
    <location>
        <begin position="19"/>
        <end position="566"/>
    </location>
</feature>
<dbReference type="PANTHER" id="PTHR11686:SF72">
    <property type="entry name" value="GAMMA-GLUTAMYL TRANSPEPTIDASE, ISOFORM A"/>
    <property type="match status" value="1"/>
</dbReference>
<dbReference type="AlphaFoldDB" id="A0A182N9R3"/>
<reference evidence="6" key="1">
    <citation type="submission" date="2013-03" db="EMBL/GenBank/DDBJ databases">
        <title>The Genome Sequence of Anopheles dirus WRAIR2.</title>
        <authorList>
            <consortium name="The Broad Institute Genomics Platform"/>
            <person name="Neafsey D.E."/>
            <person name="Walton C."/>
            <person name="Walker B."/>
            <person name="Young S.K."/>
            <person name="Zeng Q."/>
            <person name="Gargeya S."/>
            <person name="Fitzgerald M."/>
            <person name="Haas B."/>
            <person name="Abouelleil A."/>
            <person name="Allen A.W."/>
            <person name="Alvarado L."/>
            <person name="Arachchi H.M."/>
            <person name="Berlin A.M."/>
            <person name="Chapman S.B."/>
            <person name="Gainer-Dewar J."/>
            <person name="Goldberg J."/>
            <person name="Griggs A."/>
            <person name="Gujja S."/>
            <person name="Hansen M."/>
            <person name="Howarth C."/>
            <person name="Imamovic A."/>
            <person name="Ireland A."/>
            <person name="Larimer J."/>
            <person name="McCowan C."/>
            <person name="Murphy C."/>
            <person name="Pearson M."/>
            <person name="Poon T.W."/>
            <person name="Priest M."/>
            <person name="Roberts A."/>
            <person name="Saif S."/>
            <person name="Shea T."/>
            <person name="Sisk P."/>
            <person name="Sykes S."/>
            <person name="Wortman J."/>
            <person name="Nusbaum C."/>
            <person name="Birren B."/>
        </authorList>
    </citation>
    <scope>NUCLEOTIDE SEQUENCE [LARGE SCALE GENOMIC DNA]</scope>
    <source>
        <strain evidence="6">WRAIR2</strain>
    </source>
</reference>
<dbReference type="GO" id="GO:0036374">
    <property type="term" value="F:glutathione hydrolase activity"/>
    <property type="evidence" value="ECO:0007669"/>
    <property type="project" value="InterPro"/>
</dbReference>
<dbReference type="FunFam" id="3.60.20.40:FF:000001">
    <property type="entry name" value="Gamma-glutamyltranspeptidase 1"/>
    <property type="match status" value="1"/>
</dbReference>
<dbReference type="InterPro" id="IPR043137">
    <property type="entry name" value="GGT_ssub_C"/>
</dbReference>
<evidence type="ECO:0000256" key="3">
    <source>
        <dbReference type="PIRSR" id="PIRSR600101-2"/>
    </source>
</evidence>
<keyword evidence="1" id="KW-1199">Hemostasis impairing toxin</keyword>
<feature type="binding site" evidence="3">
    <location>
        <position position="459"/>
    </location>
    <ligand>
        <name>L-glutamate</name>
        <dbReference type="ChEBI" id="CHEBI:29985"/>
    </ligand>
</feature>
<dbReference type="Gene3D" id="1.10.246.130">
    <property type="match status" value="1"/>
</dbReference>
<dbReference type="NCBIfam" id="TIGR00066">
    <property type="entry name" value="g_glut_trans"/>
    <property type="match status" value="1"/>
</dbReference>
<proteinExistence type="predicted"/>
<feature type="binding site" evidence="3">
    <location>
        <position position="91"/>
    </location>
    <ligand>
        <name>L-glutamate</name>
        <dbReference type="ChEBI" id="CHEBI:29985"/>
    </ligand>
</feature>
<feature type="binding site" evidence="3">
    <location>
        <begin position="436"/>
        <end position="437"/>
    </location>
    <ligand>
        <name>L-glutamate</name>
        <dbReference type="ChEBI" id="CHEBI:29985"/>
    </ligand>
</feature>
<organism evidence="5 6">
    <name type="scientific">Anopheles dirus</name>
    <dbReference type="NCBI Taxonomy" id="7168"/>
    <lineage>
        <taxon>Eukaryota</taxon>
        <taxon>Metazoa</taxon>
        <taxon>Ecdysozoa</taxon>
        <taxon>Arthropoda</taxon>
        <taxon>Hexapoda</taxon>
        <taxon>Insecta</taxon>
        <taxon>Pterygota</taxon>
        <taxon>Neoptera</taxon>
        <taxon>Endopterygota</taxon>
        <taxon>Diptera</taxon>
        <taxon>Nematocera</taxon>
        <taxon>Culicoidea</taxon>
        <taxon>Culicidae</taxon>
        <taxon>Anophelinae</taxon>
        <taxon>Anopheles</taxon>
    </lineage>
</organism>
<keyword evidence="4" id="KW-0732">Signal</keyword>
<dbReference type="InterPro" id="IPR029055">
    <property type="entry name" value="Ntn_hydrolases_N"/>
</dbReference>
<dbReference type="EnsemblMetazoa" id="ADIR004389-RA">
    <property type="protein sequence ID" value="ADIR004389-PA"/>
    <property type="gene ID" value="ADIR004389"/>
</dbReference>
<accession>A0A182N9R3</accession>
<keyword evidence="1" id="KW-1202">Platelet aggregation activating toxin</keyword>
<keyword evidence="6" id="KW-1185">Reference proteome</keyword>
<dbReference type="PANTHER" id="PTHR11686">
    <property type="entry name" value="GAMMA GLUTAMYL TRANSPEPTIDASE"/>
    <property type="match status" value="1"/>
</dbReference>
<protein>
    <recommendedName>
        <fullName evidence="7">Gamma-glutamyltransferase</fullName>
    </recommendedName>
</protein>
<name>A0A182N9R3_9DIPT</name>
<feature type="signal peptide" evidence="4">
    <location>
        <begin position="1"/>
        <end position="18"/>
    </location>
</feature>
<dbReference type="Proteomes" id="UP000075884">
    <property type="component" value="Unassembled WGS sequence"/>
</dbReference>
<feature type="binding site" evidence="3">
    <location>
        <position position="408"/>
    </location>
    <ligand>
        <name>L-glutamate</name>
        <dbReference type="ChEBI" id="CHEBI:29985"/>
    </ligand>
</feature>
<evidence type="ECO:0000256" key="2">
    <source>
        <dbReference type="PIRSR" id="PIRSR600101-1"/>
    </source>
</evidence>
<evidence type="ECO:0000256" key="1">
    <source>
        <dbReference type="ARBA" id="ARBA00084097"/>
    </source>
</evidence>
<evidence type="ECO:0000313" key="6">
    <source>
        <dbReference type="Proteomes" id="UP000075884"/>
    </source>
</evidence>
<dbReference type="InterPro" id="IPR043138">
    <property type="entry name" value="GGT_lsub"/>
</dbReference>
<dbReference type="GO" id="GO:0005886">
    <property type="term" value="C:plasma membrane"/>
    <property type="evidence" value="ECO:0007669"/>
    <property type="project" value="TreeGrafter"/>
</dbReference>
<evidence type="ECO:0000256" key="4">
    <source>
        <dbReference type="SAM" id="SignalP"/>
    </source>
</evidence>
<dbReference type="VEuPathDB" id="VectorBase:ADIR004389"/>
<keyword evidence="1" id="KW-0800">Toxin</keyword>
<dbReference type="Pfam" id="PF01019">
    <property type="entry name" value="G_glu_transpept"/>
    <property type="match status" value="1"/>
</dbReference>
<reference evidence="5" key="2">
    <citation type="submission" date="2020-05" db="UniProtKB">
        <authorList>
            <consortium name="EnsemblMetazoa"/>
        </authorList>
    </citation>
    <scope>IDENTIFICATION</scope>
    <source>
        <strain evidence="5">WRAIR2</strain>
    </source>
</reference>
<dbReference type="STRING" id="7168.A0A182N9R3"/>
<dbReference type="Gene3D" id="3.60.20.40">
    <property type="match status" value="1"/>
</dbReference>